<accession>A0ABV9QKR9</accession>
<sequence length="514" mass="57763">MYFNDTLLIGKGNHHANLLPKMANRHGLIAGATGTGKTVTLKVLAESFSDAGVPVFLADVKGDLSGMIEPGTSNPKINERLTELEIEEFSFRSYPTVFWDIFGENGLPVRTTISEMGPLLLSRLLDLNETQTSILTVIFRIADDRQLLLLDYKDLKEMVQYVSSNTTSLKDDYGNLPGSSLSAIFRKIIAFEEEGADLFFGEEALDIRDFMKIDVNSRGYINVLDARKLYHSPKMYSTFLLWMISELFEELPEVGDLDKPKLVFFFDEAHLLFDNAPKVLLDKIEQVVRLIRSKGVGIYFISQNPDDIAEDVLGQLGNKVQHALRAFTPKDQKAIKAAAQSFRNDGNIDIVAQITSLKVGQALVSFLDENGSPGEVDVVTILPPSSKMGPADPSLIASNLSTEPLASKYKNPIDRESAYEVLKQRALKEEEDKVRRKQQEEWEKQRAKEEAAFQKEKEKWEREMYKKTAKPSKPRSVDNIIETSMKQMTRSISGTIGRQIGKELIRGIFGSLKR</sequence>
<protein>
    <submittedName>
        <fullName evidence="2">Helicase HerA-like domain-containing protein</fullName>
    </submittedName>
</protein>
<evidence type="ECO:0000259" key="1">
    <source>
        <dbReference type="Pfam" id="PF05872"/>
    </source>
</evidence>
<organism evidence="2 3">
    <name type="scientific">Filifactor villosus</name>
    <dbReference type="NCBI Taxonomy" id="29374"/>
    <lineage>
        <taxon>Bacteria</taxon>
        <taxon>Bacillati</taxon>
        <taxon>Bacillota</taxon>
        <taxon>Clostridia</taxon>
        <taxon>Peptostreptococcales</taxon>
        <taxon>Filifactoraceae</taxon>
        <taxon>Filifactor</taxon>
    </lineage>
</organism>
<dbReference type="RefSeq" id="WP_379787758.1">
    <property type="nucleotide sequence ID" value="NZ_JBHSHL010000014.1"/>
</dbReference>
<gene>
    <name evidence="2" type="ORF">ACFO4R_04095</name>
</gene>
<dbReference type="Gene3D" id="3.40.50.300">
    <property type="entry name" value="P-loop containing nucleotide triphosphate hydrolases"/>
    <property type="match status" value="2"/>
</dbReference>
<keyword evidence="3" id="KW-1185">Reference proteome</keyword>
<dbReference type="InterPro" id="IPR033186">
    <property type="entry name" value="HerA_C"/>
</dbReference>
<dbReference type="EMBL" id="JBHSHL010000014">
    <property type="protein sequence ID" value="MFC4804256.1"/>
    <property type="molecule type" value="Genomic_DNA"/>
</dbReference>
<reference evidence="3" key="1">
    <citation type="journal article" date="2019" name="Int. J. Syst. Evol. Microbiol.">
        <title>The Global Catalogue of Microorganisms (GCM) 10K type strain sequencing project: providing services to taxonomists for standard genome sequencing and annotation.</title>
        <authorList>
            <consortium name="The Broad Institute Genomics Platform"/>
            <consortium name="The Broad Institute Genome Sequencing Center for Infectious Disease"/>
            <person name="Wu L."/>
            <person name="Ma J."/>
        </authorList>
    </citation>
    <scope>NUCLEOTIDE SEQUENCE [LARGE SCALE GENOMIC DNA]</scope>
    <source>
        <strain evidence="3">CCUG 46385</strain>
    </source>
</reference>
<dbReference type="PANTHER" id="PTHR30121">
    <property type="entry name" value="UNCHARACTERIZED PROTEIN YJGR-RELATED"/>
    <property type="match status" value="1"/>
</dbReference>
<evidence type="ECO:0000313" key="2">
    <source>
        <dbReference type="EMBL" id="MFC4804256.1"/>
    </source>
</evidence>
<dbReference type="PANTHER" id="PTHR30121:SF6">
    <property type="entry name" value="SLR6007 PROTEIN"/>
    <property type="match status" value="1"/>
</dbReference>
<proteinExistence type="predicted"/>
<dbReference type="Proteomes" id="UP001595916">
    <property type="component" value="Unassembled WGS sequence"/>
</dbReference>
<dbReference type="InterPro" id="IPR027417">
    <property type="entry name" value="P-loop_NTPase"/>
</dbReference>
<feature type="domain" description="Helicase HerA-like C-terminal" evidence="1">
    <location>
        <begin position="13"/>
        <end position="512"/>
    </location>
</feature>
<dbReference type="Pfam" id="PF05872">
    <property type="entry name" value="HerA_C"/>
    <property type="match status" value="1"/>
</dbReference>
<comment type="caution">
    <text evidence="2">The sequence shown here is derived from an EMBL/GenBank/DDBJ whole genome shotgun (WGS) entry which is preliminary data.</text>
</comment>
<name>A0ABV9QKR9_9FIRM</name>
<evidence type="ECO:0000313" key="3">
    <source>
        <dbReference type="Proteomes" id="UP001595916"/>
    </source>
</evidence>
<dbReference type="CDD" id="cd01127">
    <property type="entry name" value="TrwB_TraG_TraD_VirD4"/>
    <property type="match status" value="1"/>
</dbReference>
<dbReference type="InterPro" id="IPR051162">
    <property type="entry name" value="T4SS_component"/>
</dbReference>
<dbReference type="SUPFAM" id="SSF52540">
    <property type="entry name" value="P-loop containing nucleoside triphosphate hydrolases"/>
    <property type="match status" value="1"/>
</dbReference>